<dbReference type="InterPro" id="IPR011053">
    <property type="entry name" value="Single_hybrid_motif"/>
</dbReference>
<dbReference type="SUPFAM" id="SSF51230">
    <property type="entry name" value="Single hybrid motif"/>
    <property type="match status" value="1"/>
</dbReference>
<sequence>MHIDKLRQLIGWMSNAGLARIELKTAQFELRLQRSAGTNAGAPVNATTAAPPAPLPPASISAKGCGHFHARHPTRDTPQVNPGQAIRAGDVVGVIAVGEQLLAVTADMEGTAGDYLVADGQLVDYGKPVLALTRTGA</sequence>
<evidence type="ECO:0000313" key="1">
    <source>
        <dbReference type="EMBL" id="WEK32795.1"/>
    </source>
</evidence>
<evidence type="ECO:0000313" key="2">
    <source>
        <dbReference type="Proteomes" id="UP001216329"/>
    </source>
</evidence>
<dbReference type="Gene3D" id="2.40.50.100">
    <property type="match status" value="1"/>
</dbReference>
<gene>
    <name evidence="1" type="ORF">P0Y58_11565</name>
</gene>
<dbReference type="AlphaFoldDB" id="A0AAJ6BCQ2"/>
<protein>
    <recommendedName>
        <fullName evidence="3">Lipoyl-binding domain-containing protein</fullName>
    </recommendedName>
</protein>
<accession>A0AAJ6BCQ2</accession>
<name>A0AAJ6BCQ2_9PSED</name>
<organism evidence="1 2">
    <name type="scientific">Candidatus Pseudomonas phytovorans</name>
    <dbReference type="NCBI Taxonomy" id="3121377"/>
    <lineage>
        <taxon>Bacteria</taxon>
        <taxon>Pseudomonadati</taxon>
        <taxon>Pseudomonadota</taxon>
        <taxon>Gammaproteobacteria</taxon>
        <taxon>Pseudomonadales</taxon>
        <taxon>Pseudomonadaceae</taxon>
        <taxon>Pseudomonas</taxon>
    </lineage>
</organism>
<evidence type="ECO:0008006" key="3">
    <source>
        <dbReference type="Google" id="ProtNLM"/>
    </source>
</evidence>
<reference evidence="1" key="1">
    <citation type="submission" date="2023-03" db="EMBL/GenBank/DDBJ databases">
        <title>Andean soil-derived lignocellulolytic bacterial consortium as a source of novel taxa and putative plastic-active enzymes.</title>
        <authorList>
            <person name="Diaz-Garcia L."/>
            <person name="Chuvochina M."/>
            <person name="Feuerriegel G."/>
            <person name="Bunk B."/>
            <person name="Sproer C."/>
            <person name="Streit W.R."/>
            <person name="Rodriguez L.M."/>
            <person name="Overmann J."/>
            <person name="Jimenez D.J."/>
        </authorList>
    </citation>
    <scope>NUCLEOTIDE SEQUENCE</scope>
    <source>
        <strain evidence="1">MAG 876</strain>
    </source>
</reference>
<dbReference type="EMBL" id="CP119325">
    <property type="protein sequence ID" value="WEK32795.1"/>
    <property type="molecule type" value="Genomic_DNA"/>
</dbReference>
<proteinExistence type="predicted"/>
<dbReference type="Proteomes" id="UP001216329">
    <property type="component" value="Chromosome"/>
</dbReference>